<protein>
    <submittedName>
        <fullName evidence="2">Uncharacterized protein</fullName>
    </submittedName>
</protein>
<dbReference type="EMBL" id="BGPR01056288">
    <property type="protein sequence ID" value="GBO32800.1"/>
    <property type="molecule type" value="Genomic_DNA"/>
</dbReference>
<name>A0A4Y2W9G7_ARAVE</name>
<evidence type="ECO:0000256" key="1">
    <source>
        <dbReference type="SAM" id="MobiDB-lite"/>
    </source>
</evidence>
<evidence type="ECO:0000313" key="2">
    <source>
        <dbReference type="EMBL" id="GBO32800.1"/>
    </source>
</evidence>
<comment type="caution">
    <text evidence="2">The sequence shown here is derived from an EMBL/GenBank/DDBJ whole genome shotgun (WGS) entry which is preliminary data.</text>
</comment>
<organism evidence="2 3">
    <name type="scientific">Araneus ventricosus</name>
    <name type="common">Orbweaver spider</name>
    <name type="synonym">Epeira ventricosa</name>
    <dbReference type="NCBI Taxonomy" id="182803"/>
    <lineage>
        <taxon>Eukaryota</taxon>
        <taxon>Metazoa</taxon>
        <taxon>Ecdysozoa</taxon>
        <taxon>Arthropoda</taxon>
        <taxon>Chelicerata</taxon>
        <taxon>Arachnida</taxon>
        <taxon>Araneae</taxon>
        <taxon>Araneomorphae</taxon>
        <taxon>Entelegynae</taxon>
        <taxon>Araneoidea</taxon>
        <taxon>Araneidae</taxon>
        <taxon>Araneus</taxon>
    </lineage>
</organism>
<feature type="non-terminal residue" evidence="2">
    <location>
        <position position="1"/>
    </location>
</feature>
<keyword evidence="3" id="KW-1185">Reference proteome</keyword>
<feature type="compositionally biased region" description="Basic and acidic residues" evidence="1">
    <location>
        <begin position="34"/>
        <end position="53"/>
    </location>
</feature>
<reference evidence="2 3" key="1">
    <citation type="journal article" date="2019" name="Sci. Rep.">
        <title>Orb-weaving spider Araneus ventricosus genome elucidates the spidroin gene catalogue.</title>
        <authorList>
            <person name="Kono N."/>
            <person name="Nakamura H."/>
            <person name="Ohtoshi R."/>
            <person name="Moran D.A.P."/>
            <person name="Shinohara A."/>
            <person name="Yoshida Y."/>
            <person name="Fujiwara M."/>
            <person name="Mori M."/>
            <person name="Tomita M."/>
            <person name="Arakawa K."/>
        </authorList>
    </citation>
    <scope>NUCLEOTIDE SEQUENCE [LARGE SCALE GENOMIC DNA]</scope>
</reference>
<dbReference type="Proteomes" id="UP000499080">
    <property type="component" value="Unassembled WGS sequence"/>
</dbReference>
<sequence length="66" mass="7383">LPLRHRRPEIDAVRAGGRGVEADEGRPLALLHAGENKEGREHNKGMRSDDGREFQNSNKKRKTNPG</sequence>
<accession>A0A4Y2W9G7</accession>
<evidence type="ECO:0000313" key="3">
    <source>
        <dbReference type="Proteomes" id="UP000499080"/>
    </source>
</evidence>
<gene>
    <name evidence="2" type="ORF">AVEN_61263_1</name>
</gene>
<feature type="region of interest" description="Disordered" evidence="1">
    <location>
        <begin position="1"/>
        <end position="66"/>
    </location>
</feature>
<dbReference type="AlphaFoldDB" id="A0A4Y2W9G7"/>
<proteinExistence type="predicted"/>